<dbReference type="Proteomes" id="UP000219559">
    <property type="component" value="Unassembled WGS sequence"/>
</dbReference>
<protein>
    <recommendedName>
        <fullName evidence="4">EF-hand domain-containing protein</fullName>
    </recommendedName>
</protein>
<sequence length="104" mass="10535">MKKAFLPLLAVAALMASCGGSKAIKTEDITKHAGTAAALVEQISPNSTAADIAKLFAAMDTNGDKSVAKDEAVGKVAENFDALDTDKSAGLDLAELGGLLGMLK</sequence>
<dbReference type="PROSITE" id="PS51257">
    <property type="entry name" value="PROKAR_LIPOPROTEIN"/>
    <property type="match status" value="1"/>
</dbReference>
<keyword evidence="3" id="KW-1185">Reference proteome</keyword>
<accession>A0A2A4G731</accession>
<evidence type="ECO:0000313" key="3">
    <source>
        <dbReference type="Proteomes" id="UP000219559"/>
    </source>
</evidence>
<organism evidence="2 3">
    <name type="scientific">Sediminicola luteus</name>
    <dbReference type="NCBI Taxonomy" id="319238"/>
    <lineage>
        <taxon>Bacteria</taxon>
        <taxon>Pseudomonadati</taxon>
        <taxon>Bacteroidota</taxon>
        <taxon>Flavobacteriia</taxon>
        <taxon>Flavobacteriales</taxon>
        <taxon>Flavobacteriaceae</taxon>
        <taxon>Sediminicola</taxon>
    </lineage>
</organism>
<dbReference type="EMBL" id="NBWU01000004">
    <property type="protein sequence ID" value="PCE63778.1"/>
    <property type="molecule type" value="Genomic_DNA"/>
</dbReference>
<reference evidence="2 3" key="1">
    <citation type="submission" date="2017-04" db="EMBL/GenBank/DDBJ databases">
        <title>A new member of the family Flavobacteriaceae isolated from ascidians.</title>
        <authorList>
            <person name="Chen L."/>
        </authorList>
    </citation>
    <scope>NUCLEOTIDE SEQUENCE [LARGE SCALE GENOMIC DNA]</scope>
    <source>
        <strain evidence="2 3">HQA918</strain>
    </source>
</reference>
<dbReference type="Gene3D" id="1.10.238.10">
    <property type="entry name" value="EF-hand"/>
    <property type="match status" value="1"/>
</dbReference>
<feature type="signal peptide" evidence="1">
    <location>
        <begin position="1"/>
        <end position="23"/>
    </location>
</feature>
<keyword evidence="1" id="KW-0732">Signal</keyword>
<dbReference type="AlphaFoldDB" id="A0A2A4G731"/>
<evidence type="ECO:0000313" key="2">
    <source>
        <dbReference type="EMBL" id="PCE63778.1"/>
    </source>
</evidence>
<gene>
    <name evidence="2" type="ORF">B7P33_10930</name>
</gene>
<comment type="caution">
    <text evidence="2">The sequence shown here is derived from an EMBL/GenBank/DDBJ whole genome shotgun (WGS) entry which is preliminary data.</text>
</comment>
<dbReference type="InterPro" id="IPR011992">
    <property type="entry name" value="EF-hand-dom_pair"/>
</dbReference>
<evidence type="ECO:0008006" key="4">
    <source>
        <dbReference type="Google" id="ProtNLM"/>
    </source>
</evidence>
<dbReference type="SUPFAM" id="SSF47473">
    <property type="entry name" value="EF-hand"/>
    <property type="match status" value="1"/>
</dbReference>
<feature type="chain" id="PRO_5013399763" description="EF-hand domain-containing protein" evidence="1">
    <location>
        <begin position="24"/>
        <end position="104"/>
    </location>
</feature>
<proteinExistence type="predicted"/>
<evidence type="ECO:0000256" key="1">
    <source>
        <dbReference type="SAM" id="SignalP"/>
    </source>
</evidence>
<dbReference type="RefSeq" id="WP_097442494.1">
    <property type="nucleotide sequence ID" value="NZ_NBWU01000004.1"/>
</dbReference>
<name>A0A2A4G731_9FLAO</name>
<dbReference type="OrthoDB" id="1139529at2"/>